<sequence>MKLEFEGRIKELERKLVEVVQELANMLLRHQNALRSSRKAPEPSRETGSLDMRWMMSQLGLKAVTELGGEHCVKEAPGRLDRDRISLTIPSWMREPRPRTVTLESKEPVDVGKSKEETLRTTLRESLDLMRTPCWNEALVILAALFGCTTSVPPLRSIRPAQRVGVLTRKT</sequence>
<evidence type="ECO:0000313" key="2">
    <source>
        <dbReference type="Proteomes" id="UP000887540"/>
    </source>
</evidence>
<dbReference type="Proteomes" id="UP000887540">
    <property type="component" value="Unplaced"/>
</dbReference>
<dbReference type="WBParaSite" id="ACRNAN_scaffold12117.g13339.t1">
    <property type="protein sequence ID" value="ACRNAN_scaffold12117.g13339.t1"/>
    <property type="gene ID" value="ACRNAN_scaffold12117.g13339"/>
</dbReference>
<evidence type="ECO:0000313" key="3">
    <source>
        <dbReference type="WBParaSite" id="ACRNAN_scaffold12117.g13339.t1"/>
    </source>
</evidence>
<reference evidence="3" key="1">
    <citation type="submission" date="2022-11" db="UniProtKB">
        <authorList>
            <consortium name="WormBaseParasite"/>
        </authorList>
    </citation>
    <scope>IDENTIFICATION</scope>
</reference>
<evidence type="ECO:0000256" key="1">
    <source>
        <dbReference type="SAM" id="Coils"/>
    </source>
</evidence>
<keyword evidence="2" id="KW-1185">Reference proteome</keyword>
<organism evidence="2 3">
    <name type="scientific">Acrobeloides nanus</name>
    <dbReference type="NCBI Taxonomy" id="290746"/>
    <lineage>
        <taxon>Eukaryota</taxon>
        <taxon>Metazoa</taxon>
        <taxon>Ecdysozoa</taxon>
        <taxon>Nematoda</taxon>
        <taxon>Chromadorea</taxon>
        <taxon>Rhabditida</taxon>
        <taxon>Tylenchina</taxon>
        <taxon>Cephalobomorpha</taxon>
        <taxon>Cephaloboidea</taxon>
        <taxon>Cephalobidae</taxon>
        <taxon>Acrobeloides</taxon>
    </lineage>
</organism>
<name>A0A914CLG3_9BILA</name>
<keyword evidence="1" id="KW-0175">Coiled coil</keyword>
<accession>A0A914CLG3</accession>
<feature type="coiled-coil region" evidence="1">
    <location>
        <begin position="2"/>
        <end position="29"/>
    </location>
</feature>
<protein>
    <submittedName>
        <fullName evidence="3">Uncharacterized protein</fullName>
    </submittedName>
</protein>
<dbReference type="AlphaFoldDB" id="A0A914CLG3"/>
<proteinExistence type="predicted"/>